<keyword evidence="2" id="KW-1185">Reference proteome</keyword>
<evidence type="ECO:0000313" key="2">
    <source>
        <dbReference type="Proteomes" id="UP000585507"/>
    </source>
</evidence>
<sequence>MPAKPTSADLREAALPPRIVEMFGLPGDICANPACRRKGRCLGRSPHGPACLDRLAPGDLKFYRRLLATCLWADRGELHFLRHYMRATDDPYLWLVGEIVRRVQPRDHWMHRSLPYWYRYATGKRGRPLISLRAAANVPVRYYC</sequence>
<gene>
    <name evidence="1" type="ORF">GGD55_001556</name>
</gene>
<dbReference type="Proteomes" id="UP000585507">
    <property type="component" value="Unassembled WGS sequence"/>
</dbReference>
<protein>
    <submittedName>
        <fullName evidence="1">Uncharacterized protein</fullName>
    </submittedName>
</protein>
<reference evidence="1 2" key="1">
    <citation type="submission" date="2020-08" db="EMBL/GenBank/DDBJ databases">
        <title>Genomic Encyclopedia of Type Strains, Phase IV (KMG-V): Genome sequencing to study the core and pangenomes of soil and plant-associated prokaryotes.</title>
        <authorList>
            <person name="Whitman W."/>
        </authorList>
    </citation>
    <scope>NUCLEOTIDE SEQUENCE [LARGE SCALE GENOMIC DNA]</scope>
    <source>
        <strain evidence="1 2">SEMIA 4084</strain>
    </source>
</reference>
<evidence type="ECO:0000313" key="1">
    <source>
        <dbReference type="EMBL" id="MBB5534873.1"/>
    </source>
</evidence>
<dbReference type="RefSeq" id="WP_018324557.1">
    <property type="nucleotide sequence ID" value="NZ_JACHBK010000003.1"/>
</dbReference>
<name>A0A7W8X8U9_9HYPH</name>
<comment type="caution">
    <text evidence="1">The sequence shown here is derived from an EMBL/GenBank/DDBJ whole genome shotgun (WGS) entry which is preliminary data.</text>
</comment>
<dbReference type="AlphaFoldDB" id="A0A7W8X8U9"/>
<proteinExistence type="predicted"/>
<dbReference type="EMBL" id="JACHBK010000003">
    <property type="protein sequence ID" value="MBB5534873.1"/>
    <property type="molecule type" value="Genomic_DNA"/>
</dbReference>
<organism evidence="1 2">
    <name type="scientific">Rhizobium giardinii</name>
    <dbReference type="NCBI Taxonomy" id="56731"/>
    <lineage>
        <taxon>Bacteria</taxon>
        <taxon>Pseudomonadati</taxon>
        <taxon>Pseudomonadota</taxon>
        <taxon>Alphaproteobacteria</taxon>
        <taxon>Hyphomicrobiales</taxon>
        <taxon>Rhizobiaceae</taxon>
        <taxon>Rhizobium/Agrobacterium group</taxon>
        <taxon>Rhizobium</taxon>
    </lineage>
</organism>
<accession>A0A7W8X8U9</accession>